<dbReference type="Proteomes" id="UP000237271">
    <property type="component" value="Unassembled WGS sequence"/>
</dbReference>
<dbReference type="EMBL" id="NCKW01015515">
    <property type="protein sequence ID" value="POM62683.1"/>
    <property type="molecule type" value="Genomic_DNA"/>
</dbReference>
<protein>
    <submittedName>
        <fullName evidence="1">Gag protein</fullName>
    </submittedName>
</protein>
<evidence type="ECO:0000313" key="1">
    <source>
        <dbReference type="EMBL" id="POM62683.1"/>
    </source>
</evidence>
<proteinExistence type="predicted"/>
<sequence>MGRGEFPNLTDAKFESVRQMVGIFGGYTLRSLVATPADQVKRIETLTRSIALVPGLQTPMTELKAAQHNPLRLQVNLYEEKEGENPTSGPQK</sequence>
<reference evidence="1 2" key="1">
    <citation type="journal article" date="2017" name="Genome Biol. Evol.">
        <title>Phytophthora megakarya and P. palmivora, closely related causal agents of cacao black pod rot, underwent increases in genome sizes and gene numbers by different mechanisms.</title>
        <authorList>
            <person name="Ali S.S."/>
            <person name="Shao J."/>
            <person name="Lary D.J."/>
            <person name="Kronmiller B."/>
            <person name="Shen D."/>
            <person name="Strem M.D."/>
            <person name="Amoako-Attah I."/>
            <person name="Akrofi A.Y."/>
            <person name="Begoude B.A."/>
            <person name="Ten Hoopen G.M."/>
            <person name="Coulibaly K."/>
            <person name="Kebe B.I."/>
            <person name="Melnick R.L."/>
            <person name="Guiltinan M.J."/>
            <person name="Tyler B.M."/>
            <person name="Meinhardt L.W."/>
            <person name="Bailey B.A."/>
        </authorList>
    </citation>
    <scope>NUCLEOTIDE SEQUENCE [LARGE SCALE GENOMIC DNA]</scope>
    <source>
        <strain evidence="2">sbr112.9</strain>
    </source>
</reference>
<dbReference type="AlphaFoldDB" id="A0A2P4XAV3"/>
<gene>
    <name evidence="1" type="ORF">PHPALM_28126</name>
</gene>
<keyword evidence="2" id="KW-1185">Reference proteome</keyword>
<comment type="caution">
    <text evidence="1">The sequence shown here is derived from an EMBL/GenBank/DDBJ whole genome shotgun (WGS) entry which is preliminary data.</text>
</comment>
<organism evidence="1 2">
    <name type="scientific">Phytophthora palmivora</name>
    <dbReference type="NCBI Taxonomy" id="4796"/>
    <lineage>
        <taxon>Eukaryota</taxon>
        <taxon>Sar</taxon>
        <taxon>Stramenopiles</taxon>
        <taxon>Oomycota</taxon>
        <taxon>Peronosporomycetes</taxon>
        <taxon>Peronosporales</taxon>
        <taxon>Peronosporaceae</taxon>
        <taxon>Phytophthora</taxon>
    </lineage>
</organism>
<name>A0A2P4XAV3_9STRA</name>
<accession>A0A2P4XAV3</accession>
<evidence type="ECO:0000313" key="2">
    <source>
        <dbReference type="Proteomes" id="UP000237271"/>
    </source>
</evidence>